<dbReference type="GO" id="GO:0005524">
    <property type="term" value="F:ATP binding"/>
    <property type="evidence" value="ECO:0007669"/>
    <property type="project" value="UniProtKB-UniRule"/>
</dbReference>
<dbReference type="PROSITE" id="PS00867">
    <property type="entry name" value="CPSASE_2"/>
    <property type="match status" value="1"/>
</dbReference>
<evidence type="ECO:0000259" key="7">
    <source>
        <dbReference type="PROSITE" id="PS50980"/>
    </source>
</evidence>
<dbReference type="Proteomes" id="UP001141259">
    <property type="component" value="Unassembled WGS sequence"/>
</dbReference>
<comment type="caution">
    <text evidence="9">The sequence shown here is derived from an EMBL/GenBank/DDBJ whole genome shotgun (WGS) entry which is preliminary data.</text>
</comment>
<dbReference type="PROSITE" id="PS50975">
    <property type="entry name" value="ATP_GRASP"/>
    <property type="match status" value="1"/>
</dbReference>
<dbReference type="Pfam" id="PF01039">
    <property type="entry name" value="Carboxyl_trans"/>
    <property type="match status" value="1"/>
</dbReference>
<evidence type="ECO:0000256" key="2">
    <source>
        <dbReference type="ARBA" id="ARBA00022741"/>
    </source>
</evidence>
<dbReference type="InterPro" id="IPR005479">
    <property type="entry name" value="CPAse_ATP-bd"/>
</dbReference>
<dbReference type="InterPro" id="IPR011763">
    <property type="entry name" value="COA_CT_C"/>
</dbReference>
<keyword evidence="3 4" id="KW-0067">ATP-binding</keyword>
<dbReference type="Gene3D" id="3.30.470.20">
    <property type="entry name" value="ATP-grasp fold, B domain"/>
    <property type="match status" value="1"/>
</dbReference>
<dbReference type="AlphaFoldDB" id="A0A9X2VUE5"/>
<dbReference type="InterPro" id="IPR011762">
    <property type="entry name" value="COA_CT_N"/>
</dbReference>
<evidence type="ECO:0000313" key="10">
    <source>
        <dbReference type="Proteomes" id="UP001141259"/>
    </source>
</evidence>
<dbReference type="Pfam" id="PF02785">
    <property type="entry name" value="Biotin_carb_C"/>
    <property type="match status" value="1"/>
</dbReference>
<dbReference type="RefSeq" id="WP_259628287.1">
    <property type="nucleotide sequence ID" value="NZ_JANYMP010000026.1"/>
</dbReference>
<name>A0A9X2VUE5_9PSEU</name>
<dbReference type="InterPro" id="IPR005481">
    <property type="entry name" value="BC-like_N"/>
</dbReference>
<evidence type="ECO:0000259" key="5">
    <source>
        <dbReference type="PROSITE" id="PS50975"/>
    </source>
</evidence>
<dbReference type="InterPro" id="IPR011764">
    <property type="entry name" value="Biotin_carboxylation_dom"/>
</dbReference>
<dbReference type="PROSITE" id="PS50979">
    <property type="entry name" value="BC"/>
    <property type="match status" value="1"/>
</dbReference>
<dbReference type="GO" id="GO:0046872">
    <property type="term" value="F:metal ion binding"/>
    <property type="evidence" value="ECO:0007669"/>
    <property type="project" value="InterPro"/>
</dbReference>
<keyword evidence="1" id="KW-0436">Ligase</keyword>
<dbReference type="InterPro" id="IPR011054">
    <property type="entry name" value="Rudment_hybrid_motif"/>
</dbReference>
<dbReference type="InterPro" id="IPR034733">
    <property type="entry name" value="AcCoA_carboxyl_beta"/>
</dbReference>
<dbReference type="SUPFAM" id="SSF52440">
    <property type="entry name" value="PreATP-grasp domain"/>
    <property type="match status" value="1"/>
</dbReference>
<evidence type="ECO:0000256" key="4">
    <source>
        <dbReference type="PROSITE-ProRule" id="PRU00409"/>
    </source>
</evidence>
<feature type="domain" description="ATP-grasp" evidence="5">
    <location>
        <begin position="118"/>
        <end position="307"/>
    </location>
</feature>
<dbReference type="PROSITE" id="PS50989">
    <property type="entry name" value="COA_CT_CTER"/>
    <property type="match status" value="1"/>
</dbReference>
<dbReference type="EMBL" id="JANYMP010000026">
    <property type="protein sequence ID" value="MCS7482824.1"/>
    <property type="molecule type" value="Genomic_DNA"/>
</dbReference>
<evidence type="ECO:0000256" key="3">
    <source>
        <dbReference type="ARBA" id="ARBA00022840"/>
    </source>
</evidence>
<proteinExistence type="predicted"/>
<organism evidence="9 10">
    <name type="scientific">Umezawaea endophytica</name>
    <dbReference type="NCBI Taxonomy" id="1654476"/>
    <lineage>
        <taxon>Bacteria</taxon>
        <taxon>Bacillati</taxon>
        <taxon>Actinomycetota</taxon>
        <taxon>Actinomycetes</taxon>
        <taxon>Pseudonocardiales</taxon>
        <taxon>Pseudonocardiaceae</taxon>
        <taxon>Umezawaea</taxon>
    </lineage>
</organism>
<dbReference type="SMART" id="SM00878">
    <property type="entry name" value="Biotin_carb_C"/>
    <property type="match status" value="1"/>
</dbReference>
<accession>A0A9X2VUE5</accession>
<dbReference type="SUPFAM" id="SSF56059">
    <property type="entry name" value="Glutathione synthetase ATP-binding domain-like"/>
    <property type="match status" value="1"/>
</dbReference>
<evidence type="ECO:0000256" key="1">
    <source>
        <dbReference type="ARBA" id="ARBA00022598"/>
    </source>
</evidence>
<dbReference type="PROSITE" id="PS50980">
    <property type="entry name" value="COA_CT_NTER"/>
    <property type="match status" value="1"/>
</dbReference>
<dbReference type="Pfam" id="PF02786">
    <property type="entry name" value="CPSase_L_D2"/>
    <property type="match status" value="1"/>
</dbReference>
<dbReference type="Gene3D" id="3.90.226.10">
    <property type="entry name" value="2-enoyl-CoA Hydratase, Chain A, domain 1"/>
    <property type="match status" value="2"/>
</dbReference>
<dbReference type="GO" id="GO:0016874">
    <property type="term" value="F:ligase activity"/>
    <property type="evidence" value="ECO:0007669"/>
    <property type="project" value="UniProtKB-KW"/>
</dbReference>
<dbReference type="SUPFAM" id="SSF51246">
    <property type="entry name" value="Rudiment single hybrid motif"/>
    <property type="match status" value="1"/>
</dbReference>
<gene>
    <name evidence="9" type="ORF">NZH93_38760</name>
</gene>
<dbReference type="Pfam" id="PF00289">
    <property type="entry name" value="Biotin_carb_N"/>
    <property type="match status" value="1"/>
</dbReference>
<dbReference type="PANTHER" id="PTHR48095:SF5">
    <property type="entry name" value="BLL7292 PROTEIN"/>
    <property type="match status" value="1"/>
</dbReference>
<keyword evidence="10" id="KW-1185">Reference proteome</keyword>
<dbReference type="InterPro" id="IPR011761">
    <property type="entry name" value="ATP-grasp"/>
</dbReference>
<dbReference type="InterPro" id="IPR051602">
    <property type="entry name" value="ACC_Biotin_Carboxylase"/>
</dbReference>
<evidence type="ECO:0000313" key="9">
    <source>
        <dbReference type="EMBL" id="MCS7482824.1"/>
    </source>
</evidence>
<evidence type="ECO:0000259" key="6">
    <source>
        <dbReference type="PROSITE" id="PS50979"/>
    </source>
</evidence>
<protein>
    <submittedName>
        <fullName evidence="9">ATP-grasp domain-containing protein</fullName>
    </submittedName>
</protein>
<feature type="domain" description="CoA carboxyltransferase N-terminal" evidence="7">
    <location>
        <begin position="489"/>
        <end position="752"/>
    </location>
</feature>
<evidence type="ECO:0000259" key="8">
    <source>
        <dbReference type="PROSITE" id="PS50989"/>
    </source>
</evidence>
<feature type="domain" description="Biotin carboxylation" evidence="6">
    <location>
        <begin position="1"/>
        <end position="425"/>
    </location>
</feature>
<dbReference type="CDD" id="cd06850">
    <property type="entry name" value="biotinyl_domain"/>
    <property type="match status" value="1"/>
</dbReference>
<dbReference type="InterPro" id="IPR005482">
    <property type="entry name" value="Biotin_COase_C"/>
</dbReference>
<reference evidence="9" key="1">
    <citation type="submission" date="2022-08" db="EMBL/GenBank/DDBJ databases">
        <authorList>
            <person name="Tistechok S."/>
            <person name="Samborskyy M."/>
            <person name="Roman I."/>
        </authorList>
    </citation>
    <scope>NUCLEOTIDE SEQUENCE</scope>
    <source>
        <strain evidence="9">DSM 103496</strain>
    </source>
</reference>
<feature type="domain" description="CoA carboxyltransferase C-terminal" evidence="8">
    <location>
        <begin position="746"/>
        <end position="1001"/>
    </location>
</feature>
<dbReference type="SUPFAM" id="SSF52096">
    <property type="entry name" value="ClpP/crotonase"/>
    <property type="match status" value="2"/>
</dbReference>
<sequence>MPGLLVANRGEIAVRVLRTAADLGLRTVAVHSADDADALHVRLADVAVGLDGVGPAPYLDVDRLVRVALDHGCDTVHPGYGFLSENAGFARACADAGLVFVGPGPDVLALLGDKSRARALAVELGVPVLPGTGPVDAEAARAFFAEHGPVMVKAVAGGGGKGMRQVHDVADLPAALDRCRAEALAAFGDGAVYLERLLTRARHVEVQVVGTTVLGDRDCSLQRDHQKVVEIAPAPRLDPDLRKALHDAAARIAEAVAYRGVGTVEFLVSPDGGFVFLEANPRLQVEHTVTEEVTGLDLVRAQLLIAAGEDPDLAHRERGCAVQLRVTLTSAGTVTAFQPATGPGVRVDTHAYGGYRASDRFDALLAKLVVHADDLDTALRKARRALAEFRVDGVPTNLGFLRDLLDRDLSDTHTGSLDALPAPTCQDGPRSPVAGTVVAVDPGAVVVEAMKMQHVIATGSGRALVAVGDTVAEGAPVAEGGDLAETGEVERIDLDAIRPDLAEVLARHDFRRPDAEAKRHRTGRRTARENVADLCDDNSFVEYGGLAVAAQRQRRTLEELVDRTPADGLVAGIGTIDGHRSVVMSYDYTVLAGTQGVRNHAKLDRMLALAEQRHLPVVLFAEGGGGRPGDTDHGLVSGLDTGSFHAMAKLSGAVPLVGVVSGRCFAGNAVLLGTCDVIIATADANIGMGGPAMVEGGGLGVFRPEDIGPMDVQVPNGVVDVAVADEAEAVAVARKYLSYFTGPVPGWTAPDQRLLRHAIPENRLRAYDVRAVVDTLADTDSVLELRRAFGRGIVTALIRVEGRPIGLIANDPAHLGGAIDADAADKAARFLQLCDAFDLPVLSLCDTPGFMVGPDAERTATVRHLSRMMVVAANLDVPFGLVVLRKAYGLGAQAMAGGSLAVPGFTVSWPSGEFGPMGLEGAVKLGFRRELEAIADPEERRAAFDRMVAASYDHGKALNLAGAFEVDDVIDPADTRRWITTGFDPAVPRASGKKRPYIDTW</sequence>
<dbReference type="PANTHER" id="PTHR48095">
    <property type="entry name" value="PYRUVATE CARBOXYLASE SUBUNIT A"/>
    <property type="match status" value="1"/>
</dbReference>
<dbReference type="InterPro" id="IPR016185">
    <property type="entry name" value="PreATP-grasp_dom_sf"/>
</dbReference>
<dbReference type="InterPro" id="IPR029045">
    <property type="entry name" value="ClpP/crotonase-like_dom_sf"/>
</dbReference>
<keyword evidence="2 4" id="KW-0547">Nucleotide-binding</keyword>